<accession>A0ABY5UXZ3</accession>
<evidence type="ECO:0000313" key="1">
    <source>
        <dbReference type="EMBL" id="UWN56816.1"/>
    </source>
</evidence>
<dbReference type="EMBL" id="CP102294">
    <property type="protein sequence ID" value="UWN56816.1"/>
    <property type="molecule type" value="Genomic_DNA"/>
</dbReference>
<dbReference type="RefSeq" id="WP_019245874.1">
    <property type="nucleotide sequence ID" value="NZ_CAPH01000012.1"/>
</dbReference>
<sequence>MEFRNARIIVDYAGVFSLGGCKSMNIHAISSEKLVSYAMNWTVTWTGEAGAHARNPTVRDDAGTNRVNPMRKTIAFLPLDGGLI</sequence>
<proteinExistence type="predicted"/>
<keyword evidence="2" id="KW-1185">Reference proteome</keyword>
<dbReference type="GeneID" id="82891904"/>
<organism evidence="1 2">
    <name type="scientific">Alistipes ihumii AP11</name>
    <dbReference type="NCBI Taxonomy" id="1211813"/>
    <lineage>
        <taxon>Bacteria</taxon>
        <taxon>Pseudomonadati</taxon>
        <taxon>Bacteroidota</taxon>
        <taxon>Bacteroidia</taxon>
        <taxon>Bacteroidales</taxon>
        <taxon>Rikenellaceae</taxon>
        <taxon>Alistipes</taxon>
    </lineage>
</organism>
<gene>
    <name evidence="1" type="ORF">NQ491_09180</name>
</gene>
<reference evidence="1" key="1">
    <citation type="journal article" date="2022" name="Cell">
        <title>Design, construction, and in vivo augmentation of a complex gut microbiome.</title>
        <authorList>
            <person name="Cheng A.G."/>
            <person name="Ho P.Y."/>
            <person name="Aranda-Diaz A."/>
            <person name="Jain S."/>
            <person name="Yu F.B."/>
            <person name="Meng X."/>
            <person name="Wang M."/>
            <person name="Iakiviak M."/>
            <person name="Nagashima K."/>
            <person name="Zhao A."/>
            <person name="Murugkar P."/>
            <person name="Patil A."/>
            <person name="Atabakhsh K."/>
            <person name="Weakley A."/>
            <person name="Yan J."/>
            <person name="Brumbaugh A.R."/>
            <person name="Higginbottom S."/>
            <person name="Dimas A."/>
            <person name="Shiver A.L."/>
            <person name="Deutschbauer A."/>
            <person name="Neff N."/>
            <person name="Sonnenburg J.L."/>
            <person name="Huang K.C."/>
            <person name="Fischbach M.A."/>
        </authorList>
    </citation>
    <scope>NUCLEOTIDE SEQUENCE</scope>
    <source>
        <strain evidence="1">AP11</strain>
    </source>
</reference>
<dbReference type="Proteomes" id="UP001059295">
    <property type="component" value="Chromosome"/>
</dbReference>
<protein>
    <submittedName>
        <fullName evidence="1">Uncharacterized protein</fullName>
    </submittedName>
</protein>
<name>A0ABY5UXZ3_9BACT</name>
<evidence type="ECO:0000313" key="2">
    <source>
        <dbReference type="Proteomes" id="UP001059295"/>
    </source>
</evidence>